<evidence type="ECO:0000313" key="10">
    <source>
        <dbReference type="EMBL" id="EJK76529.1"/>
    </source>
</evidence>
<comment type="subcellular location">
    <subcellularLocation>
        <location evidence="1">Cell membrane</location>
        <topology evidence="1">Multi-pass membrane protein</topology>
    </subcellularLocation>
</comment>
<evidence type="ECO:0000256" key="4">
    <source>
        <dbReference type="ARBA" id="ARBA00022692"/>
    </source>
</evidence>
<evidence type="ECO:0000256" key="1">
    <source>
        <dbReference type="ARBA" id="ARBA00004651"/>
    </source>
</evidence>
<dbReference type="AlphaFoldDB" id="K0THP4"/>
<name>K0THP4_THAOC</name>
<protein>
    <recommendedName>
        <fullName evidence="12">Bestrophin homolog</fullName>
    </recommendedName>
</protein>
<feature type="compositionally biased region" description="Polar residues" evidence="8">
    <location>
        <begin position="1"/>
        <end position="14"/>
    </location>
</feature>
<keyword evidence="6" id="KW-0406">Ion transport</keyword>
<feature type="compositionally biased region" description="Basic and acidic residues" evidence="8">
    <location>
        <begin position="118"/>
        <end position="129"/>
    </location>
</feature>
<evidence type="ECO:0000256" key="9">
    <source>
        <dbReference type="SAM" id="Phobius"/>
    </source>
</evidence>
<dbReference type="GO" id="GO:0005886">
    <property type="term" value="C:plasma membrane"/>
    <property type="evidence" value="ECO:0007669"/>
    <property type="project" value="UniProtKB-SubCell"/>
</dbReference>
<keyword evidence="4 9" id="KW-0812">Transmembrane</keyword>
<evidence type="ECO:0000313" key="11">
    <source>
        <dbReference type="Proteomes" id="UP000266841"/>
    </source>
</evidence>
<evidence type="ECO:0000256" key="8">
    <source>
        <dbReference type="SAM" id="MobiDB-lite"/>
    </source>
</evidence>
<dbReference type="GO" id="GO:0005254">
    <property type="term" value="F:chloride channel activity"/>
    <property type="evidence" value="ECO:0007669"/>
    <property type="project" value="InterPro"/>
</dbReference>
<evidence type="ECO:0008006" key="12">
    <source>
        <dbReference type="Google" id="ProtNLM"/>
    </source>
</evidence>
<evidence type="ECO:0000256" key="7">
    <source>
        <dbReference type="ARBA" id="ARBA00023136"/>
    </source>
</evidence>
<feature type="compositionally biased region" description="Basic and acidic residues" evidence="8">
    <location>
        <begin position="23"/>
        <end position="39"/>
    </location>
</feature>
<evidence type="ECO:0000256" key="5">
    <source>
        <dbReference type="ARBA" id="ARBA00022989"/>
    </source>
</evidence>
<evidence type="ECO:0000256" key="6">
    <source>
        <dbReference type="ARBA" id="ARBA00023065"/>
    </source>
</evidence>
<feature type="transmembrane region" description="Helical" evidence="9">
    <location>
        <begin position="279"/>
        <end position="298"/>
    </location>
</feature>
<dbReference type="EMBL" id="AGNL01002044">
    <property type="protein sequence ID" value="EJK76529.1"/>
    <property type="molecule type" value="Genomic_DNA"/>
</dbReference>
<organism evidence="10 11">
    <name type="scientific">Thalassiosira oceanica</name>
    <name type="common">Marine diatom</name>
    <dbReference type="NCBI Taxonomy" id="159749"/>
    <lineage>
        <taxon>Eukaryota</taxon>
        <taxon>Sar</taxon>
        <taxon>Stramenopiles</taxon>
        <taxon>Ochrophyta</taxon>
        <taxon>Bacillariophyta</taxon>
        <taxon>Coscinodiscophyceae</taxon>
        <taxon>Thalassiosirophycidae</taxon>
        <taxon>Thalassiosirales</taxon>
        <taxon>Thalassiosiraceae</taxon>
        <taxon>Thalassiosira</taxon>
    </lineage>
</organism>
<feature type="transmembrane region" description="Helical" evidence="9">
    <location>
        <begin position="304"/>
        <end position="328"/>
    </location>
</feature>
<feature type="region of interest" description="Disordered" evidence="8">
    <location>
        <begin position="1"/>
        <end position="129"/>
    </location>
</feature>
<accession>K0THP4</accession>
<keyword evidence="5 9" id="KW-1133">Transmembrane helix</keyword>
<dbReference type="Proteomes" id="UP000266841">
    <property type="component" value="Unassembled WGS sequence"/>
</dbReference>
<keyword evidence="3" id="KW-1003">Cell membrane</keyword>
<keyword evidence="2" id="KW-0813">Transport</keyword>
<sequence>MFNQQHTSTRSVPTTVEEGSSEDSPRSRSSPEDGDDHSVESSGGAFCIGTPNASVVGAEPPSPGPVDEEDPSSLRLQTTPMKPPQDAPAATMTKKGGSRSFPVIPDHRRRQTMCMSDYTEKPDLRRKDSGFVGMTGTLSTLALGLIRVTIGGGTNQQIGDRMSRFIVAYAFATKALLRGSHLGTKEGEGAELVKRGILAQEELDALCAQPCWQPHFCVEILYTCIIEAHKLPRGSGMVFDLTNKIHGEIWQCFDAVIREMSDLVGDCVRIRASGLPASYDGVTNLSFFVFFIMASFIWSTDIGWMTPIIVAAASFIILLLIVMGTNLVDPFGYDKVDIPLEDFCETIEGESLDEMIARLIMN</sequence>
<dbReference type="OrthoDB" id="46391at2759"/>
<reference evidence="10 11" key="1">
    <citation type="journal article" date="2012" name="Genome Biol.">
        <title>Genome and low-iron response of an oceanic diatom adapted to chronic iron limitation.</title>
        <authorList>
            <person name="Lommer M."/>
            <person name="Specht M."/>
            <person name="Roy A.S."/>
            <person name="Kraemer L."/>
            <person name="Andreson R."/>
            <person name="Gutowska M.A."/>
            <person name="Wolf J."/>
            <person name="Bergner S.V."/>
            <person name="Schilhabel M.B."/>
            <person name="Klostermeier U.C."/>
            <person name="Beiko R.G."/>
            <person name="Rosenstiel P."/>
            <person name="Hippler M."/>
            <person name="Laroche J."/>
        </authorList>
    </citation>
    <scope>NUCLEOTIDE SEQUENCE [LARGE SCALE GENOMIC DNA]</scope>
    <source>
        <strain evidence="10 11">CCMP1005</strain>
    </source>
</reference>
<comment type="caution">
    <text evidence="10">The sequence shown here is derived from an EMBL/GenBank/DDBJ whole genome shotgun (WGS) entry which is preliminary data.</text>
</comment>
<dbReference type="PANTHER" id="PTHR33281:SF19">
    <property type="entry name" value="VOLTAGE-DEPENDENT ANION CHANNEL-FORMING PROTEIN YNEE"/>
    <property type="match status" value="1"/>
</dbReference>
<dbReference type="PANTHER" id="PTHR33281">
    <property type="entry name" value="UPF0187 PROTEIN YNEE"/>
    <property type="match status" value="1"/>
</dbReference>
<gene>
    <name evidence="10" type="ORF">THAOC_01706</name>
</gene>
<dbReference type="InterPro" id="IPR044669">
    <property type="entry name" value="YneE/VCCN1/2-like"/>
</dbReference>
<keyword evidence="7 9" id="KW-0472">Membrane</keyword>
<dbReference type="Pfam" id="PF25539">
    <property type="entry name" value="Bestrophin_2"/>
    <property type="match status" value="1"/>
</dbReference>
<proteinExistence type="predicted"/>
<evidence type="ECO:0000256" key="2">
    <source>
        <dbReference type="ARBA" id="ARBA00022448"/>
    </source>
</evidence>
<keyword evidence="11" id="KW-1185">Reference proteome</keyword>
<evidence type="ECO:0000256" key="3">
    <source>
        <dbReference type="ARBA" id="ARBA00022475"/>
    </source>
</evidence>